<feature type="region of interest" description="Disordered" evidence="1">
    <location>
        <begin position="131"/>
        <end position="257"/>
    </location>
</feature>
<dbReference type="EMBL" id="BAAAQN010000001">
    <property type="protein sequence ID" value="GAA2011969.1"/>
    <property type="molecule type" value="Genomic_DNA"/>
</dbReference>
<feature type="transmembrane region" description="Helical" evidence="2">
    <location>
        <begin position="63"/>
        <end position="89"/>
    </location>
</feature>
<sequence>MAPSPQDFGIGIAVATAALAVASSTSQVLRVALPRLGYLCFLICFYEHSTTGDKFFARHLWEAMAISAAVVMFLSDHFPLFGLTCMAVIGDFMRLYPTTAYKSQTGITIAVAVALLAWRYLAREDGPEPGEQAAPFAGDFGGMAPEQVEPAPRPRRRRTIPSPATRRPARAPRSAKPSADDASPGALPGTSPGVMPGVMRGPMTGSLPGPMFGEVPGPVASRGRNSLLRRVSRRGRSGRPSANTPETEQSPWHWPRN</sequence>
<comment type="caution">
    <text evidence="3">The sequence shown here is derived from an EMBL/GenBank/DDBJ whole genome shotgun (WGS) entry which is preliminary data.</text>
</comment>
<name>A0ABP5F2D4_9ACTN</name>
<reference evidence="4" key="1">
    <citation type="journal article" date="2019" name="Int. J. Syst. Evol. Microbiol.">
        <title>The Global Catalogue of Microorganisms (GCM) 10K type strain sequencing project: providing services to taxonomists for standard genome sequencing and annotation.</title>
        <authorList>
            <consortium name="The Broad Institute Genomics Platform"/>
            <consortium name="The Broad Institute Genome Sequencing Center for Infectious Disease"/>
            <person name="Wu L."/>
            <person name="Ma J."/>
        </authorList>
    </citation>
    <scope>NUCLEOTIDE SEQUENCE [LARGE SCALE GENOMIC DNA]</scope>
    <source>
        <strain evidence="4">JCM 16014</strain>
    </source>
</reference>
<keyword evidence="2" id="KW-0472">Membrane</keyword>
<evidence type="ECO:0008006" key="5">
    <source>
        <dbReference type="Google" id="ProtNLM"/>
    </source>
</evidence>
<evidence type="ECO:0000256" key="1">
    <source>
        <dbReference type="SAM" id="MobiDB-lite"/>
    </source>
</evidence>
<dbReference type="RefSeq" id="WP_344663597.1">
    <property type="nucleotide sequence ID" value="NZ_BAAAQN010000001.1"/>
</dbReference>
<keyword evidence="4" id="KW-1185">Reference proteome</keyword>
<evidence type="ECO:0000313" key="3">
    <source>
        <dbReference type="EMBL" id="GAA2011969.1"/>
    </source>
</evidence>
<evidence type="ECO:0000256" key="2">
    <source>
        <dbReference type="SAM" id="Phobius"/>
    </source>
</evidence>
<organism evidence="3 4">
    <name type="scientific">Catenulispora yoronensis</name>
    <dbReference type="NCBI Taxonomy" id="450799"/>
    <lineage>
        <taxon>Bacteria</taxon>
        <taxon>Bacillati</taxon>
        <taxon>Actinomycetota</taxon>
        <taxon>Actinomycetes</taxon>
        <taxon>Catenulisporales</taxon>
        <taxon>Catenulisporaceae</taxon>
        <taxon>Catenulispora</taxon>
    </lineage>
</organism>
<feature type="transmembrane region" description="Helical" evidence="2">
    <location>
        <begin position="101"/>
        <end position="121"/>
    </location>
</feature>
<dbReference type="Proteomes" id="UP001500751">
    <property type="component" value="Unassembled WGS sequence"/>
</dbReference>
<keyword evidence="2" id="KW-0812">Transmembrane</keyword>
<proteinExistence type="predicted"/>
<evidence type="ECO:0000313" key="4">
    <source>
        <dbReference type="Proteomes" id="UP001500751"/>
    </source>
</evidence>
<gene>
    <name evidence="3" type="ORF">GCM10009839_02810</name>
</gene>
<feature type="compositionally biased region" description="Low complexity" evidence="1">
    <location>
        <begin position="160"/>
        <end position="177"/>
    </location>
</feature>
<accession>A0ABP5F2D4</accession>
<keyword evidence="2" id="KW-1133">Transmembrane helix</keyword>
<protein>
    <recommendedName>
        <fullName evidence="5">Integral membrane protein</fullName>
    </recommendedName>
</protein>